<feature type="binding site" evidence="1">
    <location>
        <position position="292"/>
    </location>
    <ligand>
        <name>Mg(2+)</name>
        <dbReference type="ChEBI" id="CHEBI:18420"/>
        <label>1</label>
    </ligand>
</feature>
<gene>
    <name evidence="2" type="ORF">Cvel_16027</name>
</gene>
<keyword evidence="1" id="KW-0479">Metal-binding</keyword>
<evidence type="ECO:0000256" key="1">
    <source>
        <dbReference type="PIRSR" id="PIRSR605502-1"/>
    </source>
</evidence>
<dbReference type="VEuPathDB" id="CryptoDB:Cvel_16027"/>
<dbReference type="Gene3D" id="1.10.4080.10">
    <property type="entry name" value="ADP-ribosylation/Crystallin J1"/>
    <property type="match status" value="1"/>
</dbReference>
<dbReference type="InterPro" id="IPR050792">
    <property type="entry name" value="ADP-ribosylglycohydrolase"/>
</dbReference>
<proteinExistence type="predicted"/>
<dbReference type="PANTHER" id="PTHR16222:SF17">
    <property type="entry name" value="SELENOPROTEIN J"/>
    <property type="match status" value="1"/>
</dbReference>
<dbReference type="PhylomeDB" id="A0A0G4FAD7"/>
<dbReference type="AlphaFoldDB" id="A0A0G4FAD7"/>
<dbReference type="EMBL" id="CDMZ01000239">
    <property type="protein sequence ID" value="CEM09896.1"/>
    <property type="molecule type" value="Genomic_DNA"/>
</dbReference>
<dbReference type="InterPro" id="IPR036705">
    <property type="entry name" value="Ribosyl_crysJ1_sf"/>
</dbReference>
<sequence length="331" mass="35787">MGCNTSVPMSESLKRRREAVMGALVGDAACMPAHWNYDRQKLLEILGEKKDTPEYFETPSCPFYGPKDFPGHYSTGQLSPYGEQIFGMLSLVSALPEGPLQGPEFAVSFQQWFSSYKGRVDHATKDFLQKMEEGKTYPDCGADDNQGQCFGKVPLAVGKWKSSSDMEKNLEVMVTAHQNHDMARDCALVVARLLQIIVDTDGFVTVGEAWSKLKEASGVPPSLSDAVTRVEASLSKPTHEMLLEYGEETAPGKAFMGLSCANPQAFMGVLHAALNATSFESGVRATLLAGGDNCSRATAVGALLGAVYGVPEEWKAKFAQRGEVEGLLGKL</sequence>
<protein>
    <recommendedName>
        <fullName evidence="3">ADP-ribosylglycohydrolase</fullName>
    </recommendedName>
</protein>
<comment type="cofactor">
    <cofactor evidence="1">
        <name>Mg(2+)</name>
        <dbReference type="ChEBI" id="CHEBI:18420"/>
    </cofactor>
    <text evidence="1">Binds 2 magnesium ions per subunit.</text>
</comment>
<dbReference type="SUPFAM" id="SSF101478">
    <property type="entry name" value="ADP-ribosylglycohydrolase"/>
    <property type="match status" value="1"/>
</dbReference>
<feature type="binding site" evidence="1">
    <location>
        <position position="295"/>
    </location>
    <ligand>
        <name>Mg(2+)</name>
        <dbReference type="ChEBI" id="CHEBI:18420"/>
        <label>1</label>
    </ligand>
</feature>
<evidence type="ECO:0000313" key="2">
    <source>
        <dbReference type="EMBL" id="CEM09896.1"/>
    </source>
</evidence>
<dbReference type="GO" id="GO:0046872">
    <property type="term" value="F:metal ion binding"/>
    <property type="evidence" value="ECO:0007669"/>
    <property type="project" value="UniProtKB-KW"/>
</dbReference>
<feature type="binding site" evidence="1">
    <location>
        <position position="79"/>
    </location>
    <ligand>
        <name>Mg(2+)</name>
        <dbReference type="ChEBI" id="CHEBI:18420"/>
        <label>1</label>
    </ligand>
</feature>
<accession>A0A0G4FAD7</accession>
<organism evidence="2">
    <name type="scientific">Chromera velia CCMP2878</name>
    <dbReference type="NCBI Taxonomy" id="1169474"/>
    <lineage>
        <taxon>Eukaryota</taxon>
        <taxon>Sar</taxon>
        <taxon>Alveolata</taxon>
        <taxon>Colpodellida</taxon>
        <taxon>Chromeraceae</taxon>
        <taxon>Chromera</taxon>
    </lineage>
</organism>
<dbReference type="InterPro" id="IPR005502">
    <property type="entry name" value="Ribosyl_crysJ1"/>
</dbReference>
<keyword evidence="1" id="KW-0460">Magnesium</keyword>
<dbReference type="PANTHER" id="PTHR16222">
    <property type="entry name" value="ADP-RIBOSYLGLYCOHYDROLASE"/>
    <property type="match status" value="1"/>
</dbReference>
<name>A0A0G4FAD7_9ALVE</name>
<evidence type="ECO:0008006" key="3">
    <source>
        <dbReference type="Google" id="ProtNLM"/>
    </source>
</evidence>
<dbReference type="Pfam" id="PF03747">
    <property type="entry name" value="ADP_ribosyl_GH"/>
    <property type="match status" value="1"/>
</dbReference>
<reference evidence="2" key="1">
    <citation type="submission" date="2014-11" db="EMBL/GenBank/DDBJ databases">
        <authorList>
            <person name="Otto D Thomas"/>
            <person name="Naeem Raeece"/>
        </authorList>
    </citation>
    <scope>NUCLEOTIDE SEQUENCE</scope>
</reference>